<dbReference type="AlphaFoldDB" id="A0AA86NWL0"/>
<evidence type="ECO:0000313" key="2">
    <source>
        <dbReference type="EMBL" id="CAL6002919.1"/>
    </source>
</evidence>
<keyword evidence="3" id="KW-1185">Reference proteome</keyword>
<evidence type="ECO:0000313" key="3">
    <source>
        <dbReference type="Proteomes" id="UP001642409"/>
    </source>
</evidence>
<dbReference type="Proteomes" id="UP001642409">
    <property type="component" value="Unassembled WGS sequence"/>
</dbReference>
<reference evidence="2 3" key="2">
    <citation type="submission" date="2024-07" db="EMBL/GenBank/DDBJ databases">
        <authorList>
            <person name="Akdeniz Z."/>
        </authorList>
    </citation>
    <scope>NUCLEOTIDE SEQUENCE [LARGE SCALE GENOMIC DNA]</scope>
</reference>
<gene>
    <name evidence="1" type="ORF">HINF_LOCUS14212</name>
    <name evidence="2" type="ORF">HINF_LOCUS18153</name>
</gene>
<dbReference type="EMBL" id="CAXDID020000046">
    <property type="protein sequence ID" value="CAL6002919.1"/>
    <property type="molecule type" value="Genomic_DNA"/>
</dbReference>
<evidence type="ECO:0000313" key="1">
    <source>
        <dbReference type="EMBL" id="CAI9926567.1"/>
    </source>
</evidence>
<reference evidence="1" key="1">
    <citation type="submission" date="2023-06" db="EMBL/GenBank/DDBJ databases">
        <authorList>
            <person name="Kurt Z."/>
        </authorList>
    </citation>
    <scope>NUCLEOTIDE SEQUENCE</scope>
</reference>
<comment type="caution">
    <text evidence="1">The sequence shown here is derived from an EMBL/GenBank/DDBJ whole genome shotgun (WGS) entry which is preliminary data.</text>
</comment>
<proteinExistence type="predicted"/>
<accession>A0AA86NWL0</accession>
<protein>
    <submittedName>
        <fullName evidence="2">Hypothetical_protein</fullName>
    </submittedName>
</protein>
<name>A0AA86NWL0_9EUKA</name>
<organism evidence="1">
    <name type="scientific">Hexamita inflata</name>
    <dbReference type="NCBI Taxonomy" id="28002"/>
    <lineage>
        <taxon>Eukaryota</taxon>
        <taxon>Metamonada</taxon>
        <taxon>Diplomonadida</taxon>
        <taxon>Hexamitidae</taxon>
        <taxon>Hexamitinae</taxon>
        <taxon>Hexamita</taxon>
    </lineage>
</organism>
<dbReference type="EMBL" id="CATOUU010000369">
    <property type="protein sequence ID" value="CAI9926567.1"/>
    <property type="molecule type" value="Genomic_DNA"/>
</dbReference>
<sequence>MFVLCLQAIVILVPKKQQLLCLGWKENTLYPLLLWFVISPYLSQLKENQIKQVQSHMVFDYSPKAPGKCNTKDLNYSLAFTAGSSNFYVTNKYGTLGDCVNIDGRCQVLLEGNTKIKVAENVLYYSLFNSFSDDNIISAPIQTIEVNTLIQDLIPKQSSRYYRANAQDLHLVMLQSNYSVGKIKIITSSTIYLPQDNDPRVKVAEAMGLIKFKIIDQNEVFIHIINEALQNIEIQLELIPSNVFNQLLVNQQKKSMYFGVKIPKPIIINNQAAFFSQVLFQSTAVFPPECKINILGMRL</sequence>